<feature type="compositionally biased region" description="Basic residues" evidence="2">
    <location>
        <begin position="450"/>
        <end position="463"/>
    </location>
</feature>
<evidence type="ECO:0000259" key="3">
    <source>
        <dbReference type="PROSITE" id="PS50103"/>
    </source>
</evidence>
<feature type="zinc finger region" description="C3H1-type" evidence="1">
    <location>
        <begin position="283"/>
        <end position="310"/>
    </location>
</feature>
<dbReference type="Proteomes" id="UP000237631">
    <property type="component" value="Unassembled WGS sequence"/>
</dbReference>
<organism evidence="4 5">
    <name type="scientific">Cercospora berteroae</name>
    <dbReference type="NCBI Taxonomy" id="357750"/>
    <lineage>
        <taxon>Eukaryota</taxon>
        <taxon>Fungi</taxon>
        <taxon>Dikarya</taxon>
        <taxon>Ascomycota</taxon>
        <taxon>Pezizomycotina</taxon>
        <taxon>Dothideomycetes</taxon>
        <taxon>Dothideomycetidae</taxon>
        <taxon>Mycosphaerellales</taxon>
        <taxon>Mycosphaerellaceae</taxon>
        <taxon>Cercospora</taxon>
    </lineage>
</organism>
<dbReference type="GO" id="GO:0008270">
    <property type="term" value="F:zinc ion binding"/>
    <property type="evidence" value="ECO:0007669"/>
    <property type="project" value="UniProtKB-KW"/>
</dbReference>
<feature type="domain" description="C3H1-type" evidence="3">
    <location>
        <begin position="283"/>
        <end position="310"/>
    </location>
</feature>
<dbReference type="PROSITE" id="PS50103">
    <property type="entry name" value="ZF_C3H1"/>
    <property type="match status" value="1"/>
</dbReference>
<proteinExistence type="predicted"/>
<dbReference type="EMBL" id="PNEN01001668">
    <property type="protein sequence ID" value="PPJ52732.1"/>
    <property type="molecule type" value="Genomic_DNA"/>
</dbReference>
<dbReference type="InterPro" id="IPR000571">
    <property type="entry name" value="Znf_CCCH"/>
</dbReference>
<keyword evidence="1" id="KW-0479">Metal-binding</keyword>
<dbReference type="AlphaFoldDB" id="A0A2S6BZ28"/>
<reference evidence="5" key="1">
    <citation type="journal article" date="2017" name="bioRxiv">
        <title>Conservation of a gene cluster reveals novel cercosporin biosynthetic mechanisms and extends production to the genus Colletotrichum.</title>
        <authorList>
            <person name="de Jonge R."/>
            <person name="Ebert M.K."/>
            <person name="Huitt-Roehl C.R."/>
            <person name="Pal P."/>
            <person name="Suttle J.C."/>
            <person name="Spanner R.E."/>
            <person name="Neubauer J.D."/>
            <person name="Jurick W.M.II."/>
            <person name="Stott K.A."/>
            <person name="Secor G.A."/>
            <person name="Thomma B.P.H.J."/>
            <person name="Van de Peer Y."/>
            <person name="Townsend C.A."/>
            <person name="Bolton M.D."/>
        </authorList>
    </citation>
    <scope>NUCLEOTIDE SEQUENCE [LARGE SCALE GENOMIC DNA]</scope>
    <source>
        <strain evidence="5">CBS538.71</strain>
    </source>
</reference>
<feature type="compositionally biased region" description="Basic and acidic residues" evidence="2">
    <location>
        <begin position="394"/>
        <end position="407"/>
    </location>
</feature>
<protein>
    <recommendedName>
        <fullName evidence="3">C3H1-type domain-containing protein</fullName>
    </recommendedName>
</protein>
<evidence type="ECO:0000256" key="2">
    <source>
        <dbReference type="SAM" id="MobiDB-lite"/>
    </source>
</evidence>
<dbReference type="OrthoDB" id="10598435at2759"/>
<evidence type="ECO:0000313" key="4">
    <source>
        <dbReference type="EMBL" id="PPJ52732.1"/>
    </source>
</evidence>
<feature type="compositionally biased region" description="Basic and acidic residues" evidence="2">
    <location>
        <begin position="333"/>
        <end position="350"/>
    </location>
</feature>
<gene>
    <name evidence="4" type="ORF">CBER1_11351</name>
</gene>
<name>A0A2S6BZ28_9PEZI</name>
<accession>A0A2S6BZ28</accession>
<keyword evidence="5" id="KW-1185">Reference proteome</keyword>
<sequence length="463" mass="52333">MTRTGSRIISVEFLLSEEFFVALLYHFMNTKSFALARSLAVAFNAAKLVADEKDNEHLIKIDGDDFQPVGHDGKPLLDMHNKPLSHKPDTNEAHNRERITKGGIGMLVYFWKRKHYTAVVSATGVDGFWINTFESFGGRGHDGVSPDFKQHFTSVTTEGHSLPEGAVAPPVPGWKPKVFFVRGRTFKKNTLLNGVPTYVRYKDLVAIAQGRLTGESRARLLDQLSWHYPTRIGDKLPESEVAEAEACRREGQPEEYERYEFENGRIVSKWSRKDKVSDEQHEGASLSICIYYNKGKCRDGKHCPRKHKCFTCGGNHRSYRCTKRTPMQAELMENSKRSREHAASEARTAQEKAMAAARLIRNPRTQPRHALESQKDKFQDRRGAATATSHTGRGHRDVPGLRSDKSGNTRAADYSPALQKVDQAFANARVGNTKRRDRDDDDLTGDTQVKRSRLGRAPTPRRR</sequence>
<keyword evidence="1" id="KW-0863">Zinc-finger</keyword>
<comment type="caution">
    <text evidence="4">The sequence shown here is derived from an EMBL/GenBank/DDBJ whole genome shotgun (WGS) entry which is preliminary data.</text>
</comment>
<feature type="region of interest" description="Disordered" evidence="2">
    <location>
        <begin position="333"/>
        <end position="463"/>
    </location>
</feature>
<keyword evidence="1" id="KW-0862">Zinc</keyword>
<feature type="compositionally biased region" description="Basic and acidic residues" evidence="2">
    <location>
        <begin position="369"/>
        <end position="383"/>
    </location>
</feature>
<evidence type="ECO:0000256" key="1">
    <source>
        <dbReference type="PROSITE-ProRule" id="PRU00723"/>
    </source>
</evidence>
<evidence type="ECO:0000313" key="5">
    <source>
        <dbReference type="Proteomes" id="UP000237631"/>
    </source>
</evidence>